<organism evidence="4 5">
    <name type="scientific">Catonella morbi ATCC 51271</name>
    <dbReference type="NCBI Taxonomy" id="592026"/>
    <lineage>
        <taxon>Bacteria</taxon>
        <taxon>Bacillati</taxon>
        <taxon>Bacillota</taxon>
        <taxon>Clostridia</taxon>
        <taxon>Lachnospirales</taxon>
        <taxon>Lachnospiraceae</taxon>
        <taxon>Catonella</taxon>
    </lineage>
</organism>
<dbReference type="PANTHER" id="PTHR30363:SF44">
    <property type="entry name" value="AGA OPERON TRANSCRIPTIONAL REPRESSOR-RELATED"/>
    <property type="match status" value="1"/>
</dbReference>
<dbReference type="InterPro" id="IPR014036">
    <property type="entry name" value="DeoR-like_C"/>
</dbReference>
<comment type="caution">
    <text evidence="4">The sequence shown here is derived from an EMBL/GenBank/DDBJ whole genome shotgun (WGS) entry which is preliminary data.</text>
</comment>
<protein>
    <submittedName>
        <fullName evidence="4">Transcriptional regulator, DeoR family</fullName>
    </submittedName>
</protein>
<name>V2Y829_9FIRM</name>
<dbReference type="PROSITE" id="PS51000">
    <property type="entry name" value="HTH_DEOR_2"/>
    <property type="match status" value="1"/>
</dbReference>
<dbReference type="Gene3D" id="3.40.50.1360">
    <property type="match status" value="1"/>
</dbReference>
<dbReference type="InterPro" id="IPR037171">
    <property type="entry name" value="NagB/RpiA_transferase-like"/>
</dbReference>
<keyword evidence="1" id="KW-0805">Transcription regulation</keyword>
<sequence>MKGDNRRQQILEFAQKKEIVKINELFAAISASVATIRRDINTLAAEGKIHKTRGKIIYVEPDRAPVYSFRDNINYDEKKLIGRKAAEMVHENDTICIDAGTTTLALAENLKDKKSLSVITNSVPVATILNDTDVHVFMPGGMLEDMCLADADTVDYLARHHVDKAFIGASGVSGCRGLTVTSPLQYSVKKQIIKSADEVYALIDSTKFHISGVNVFSEFSELTGIITARPIEDPKLIQVLEENNVKIIYVNDDLE</sequence>
<dbReference type="Proteomes" id="UP000018227">
    <property type="component" value="Unassembled WGS sequence"/>
</dbReference>
<accession>V2Y829</accession>
<dbReference type="RefSeq" id="WP_023353890.1">
    <property type="nucleotide sequence ID" value="NZ_KI535367.1"/>
</dbReference>
<dbReference type="PANTHER" id="PTHR30363">
    <property type="entry name" value="HTH-TYPE TRANSCRIPTIONAL REGULATOR SRLR-RELATED"/>
    <property type="match status" value="1"/>
</dbReference>
<dbReference type="OrthoDB" id="9797223at2"/>
<dbReference type="HOGENOM" id="CLU_060699_1_4_9"/>
<dbReference type="Gene3D" id="1.10.10.10">
    <property type="entry name" value="Winged helix-like DNA-binding domain superfamily/Winged helix DNA-binding domain"/>
    <property type="match status" value="1"/>
</dbReference>
<dbReference type="InterPro" id="IPR036388">
    <property type="entry name" value="WH-like_DNA-bd_sf"/>
</dbReference>
<dbReference type="Pfam" id="PF08220">
    <property type="entry name" value="HTH_DeoR"/>
    <property type="match status" value="1"/>
</dbReference>
<evidence type="ECO:0000256" key="1">
    <source>
        <dbReference type="ARBA" id="ARBA00023015"/>
    </source>
</evidence>
<dbReference type="Pfam" id="PF00455">
    <property type="entry name" value="DeoRC"/>
    <property type="match status" value="1"/>
</dbReference>
<keyword evidence="5" id="KW-1185">Reference proteome</keyword>
<evidence type="ECO:0000256" key="2">
    <source>
        <dbReference type="ARBA" id="ARBA00023163"/>
    </source>
</evidence>
<feature type="domain" description="HTH deoR-type" evidence="3">
    <location>
        <begin position="3"/>
        <end position="58"/>
    </location>
</feature>
<dbReference type="SUPFAM" id="SSF46785">
    <property type="entry name" value="Winged helix' DNA-binding domain"/>
    <property type="match status" value="1"/>
</dbReference>
<evidence type="ECO:0000313" key="4">
    <source>
        <dbReference type="EMBL" id="ESL03841.1"/>
    </source>
</evidence>
<proteinExistence type="predicted"/>
<dbReference type="GO" id="GO:0003700">
    <property type="term" value="F:DNA-binding transcription factor activity"/>
    <property type="evidence" value="ECO:0007669"/>
    <property type="project" value="InterPro"/>
</dbReference>
<reference evidence="4 5" key="1">
    <citation type="submission" date="2013-06" db="EMBL/GenBank/DDBJ databases">
        <authorList>
            <person name="Weinstock G."/>
            <person name="Sodergren E."/>
            <person name="Clifton S."/>
            <person name="Fulton L."/>
            <person name="Fulton B."/>
            <person name="Courtney L."/>
            <person name="Fronick C."/>
            <person name="Harrison M."/>
            <person name="Strong C."/>
            <person name="Farmer C."/>
            <person name="Delahaunty K."/>
            <person name="Markovic C."/>
            <person name="Hall O."/>
            <person name="Minx P."/>
            <person name="Tomlinson C."/>
            <person name="Mitreva M."/>
            <person name="Nelson J."/>
            <person name="Hou S."/>
            <person name="Wollam A."/>
            <person name="Pepin K.H."/>
            <person name="Johnson M."/>
            <person name="Bhonagiri V."/>
            <person name="Nash W.E."/>
            <person name="Warren W."/>
            <person name="Chinwalla A."/>
            <person name="Mardis E.R."/>
            <person name="Wilson R.K."/>
        </authorList>
    </citation>
    <scope>NUCLEOTIDE SEQUENCE [LARGE SCALE GENOMIC DNA]</scope>
    <source>
        <strain evidence="4 5">ATCC 51271</strain>
    </source>
</reference>
<dbReference type="SUPFAM" id="SSF100950">
    <property type="entry name" value="NagB/RpiA/CoA transferase-like"/>
    <property type="match status" value="1"/>
</dbReference>
<dbReference type="AlphaFoldDB" id="V2Y829"/>
<dbReference type="STRING" id="592026.GCWU0000282_001008"/>
<keyword evidence="2" id="KW-0804">Transcription</keyword>
<dbReference type="InterPro" id="IPR001034">
    <property type="entry name" value="DeoR_HTH"/>
</dbReference>
<dbReference type="SMART" id="SM00420">
    <property type="entry name" value="HTH_DEOR"/>
    <property type="match status" value="1"/>
</dbReference>
<dbReference type="EMBL" id="ACIL03000007">
    <property type="protein sequence ID" value="ESL03841.1"/>
    <property type="molecule type" value="Genomic_DNA"/>
</dbReference>
<dbReference type="eggNOG" id="COG1349">
    <property type="taxonomic scope" value="Bacteria"/>
</dbReference>
<evidence type="ECO:0000259" key="3">
    <source>
        <dbReference type="PROSITE" id="PS51000"/>
    </source>
</evidence>
<dbReference type="InterPro" id="IPR036390">
    <property type="entry name" value="WH_DNA-bd_sf"/>
</dbReference>
<dbReference type="SMART" id="SM01134">
    <property type="entry name" value="DeoRC"/>
    <property type="match status" value="1"/>
</dbReference>
<evidence type="ECO:0000313" key="5">
    <source>
        <dbReference type="Proteomes" id="UP000018227"/>
    </source>
</evidence>
<dbReference type="InterPro" id="IPR050313">
    <property type="entry name" value="Carb_Metab_HTH_regulators"/>
</dbReference>
<gene>
    <name evidence="4" type="ORF">GCWU0000282_001008</name>
</gene>